<dbReference type="GO" id="GO:0017150">
    <property type="term" value="F:tRNA dihydrouridine synthase activity"/>
    <property type="evidence" value="ECO:0007669"/>
    <property type="project" value="InterPro"/>
</dbReference>
<dbReference type="GO" id="GO:0000049">
    <property type="term" value="F:tRNA binding"/>
    <property type="evidence" value="ECO:0007669"/>
    <property type="project" value="UniProtKB-KW"/>
</dbReference>
<feature type="binding site" evidence="14">
    <location>
        <begin position="242"/>
        <end position="243"/>
    </location>
    <ligand>
        <name>FMN</name>
        <dbReference type="ChEBI" id="CHEBI:58210"/>
    </ligand>
</feature>
<dbReference type="InterPro" id="IPR035587">
    <property type="entry name" value="DUS-like_FMN-bd"/>
</dbReference>
<dbReference type="GO" id="GO:0050660">
    <property type="term" value="F:flavin adenine dinucleotide binding"/>
    <property type="evidence" value="ECO:0007669"/>
    <property type="project" value="InterPro"/>
</dbReference>
<dbReference type="EC" id="1.3.1.-" evidence="12"/>
<evidence type="ECO:0000256" key="9">
    <source>
        <dbReference type="ARBA" id="ARBA00023002"/>
    </source>
</evidence>
<comment type="caution">
    <text evidence="16">The sequence shown here is derived from an EMBL/GenBank/DDBJ whole genome shotgun (WGS) entry which is preliminary data.</text>
</comment>
<evidence type="ECO:0000256" key="3">
    <source>
        <dbReference type="ARBA" id="ARBA00022555"/>
    </source>
</evidence>
<dbReference type="Gene3D" id="1.10.1200.80">
    <property type="entry name" value="Putative flavin oxidoreducatase, domain 2"/>
    <property type="match status" value="1"/>
</dbReference>
<dbReference type="Proteomes" id="UP000176377">
    <property type="component" value="Unassembled WGS sequence"/>
</dbReference>
<dbReference type="Gene3D" id="3.20.20.70">
    <property type="entry name" value="Aldolase class I"/>
    <property type="match status" value="1"/>
</dbReference>
<evidence type="ECO:0000256" key="2">
    <source>
        <dbReference type="ARBA" id="ARBA00002790"/>
    </source>
</evidence>
<keyword evidence="4 12" id="KW-0285">Flavoprotein</keyword>
<evidence type="ECO:0000256" key="11">
    <source>
        <dbReference type="ARBA" id="ARBA00048802"/>
    </source>
</evidence>
<evidence type="ECO:0000256" key="4">
    <source>
        <dbReference type="ARBA" id="ARBA00022630"/>
    </source>
</evidence>
<feature type="binding site" evidence="14">
    <location>
        <position position="150"/>
    </location>
    <ligand>
        <name>FMN</name>
        <dbReference type="ChEBI" id="CHEBI:58210"/>
    </ligand>
</feature>
<evidence type="ECO:0000256" key="13">
    <source>
        <dbReference type="PIRSR" id="PIRSR006621-1"/>
    </source>
</evidence>
<keyword evidence="7" id="KW-0521">NADP</keyword>
<sequence>MNDQKNTQGFWAALPRPFFALAPMYDVTDAAFRRIIALHGKPDVMFTEFASADGLCHPTGREKLSHHLLFSSQERPIVVQLFGTTPQRFHDAARLCAERGFDGIDINMGCPEKNVCKNGSGAALIKNPSLAKEIIHATQEGARSLPVSVKTRSGYDKREERERWFAELLDAHPAAITVHARTRKEMSLVPAQWEDVAHVVRMRDAQCDDPSDILIVGNGDVRNLADAAEKARTSGVDGVMLGRAVFGNPWLFNASVSDISTEQRLQAMVEHTRLYERLFRGVKNFAIMKKHYKAYVAGFDGAPALRQRLMAATDATAIAAIVAAYHGKKA</sequence>
<dbReference type="EMBL" id="MFLA01000014">
    <property type="protein sequence ID" value="OGG60081.1"/>
    <property type="molecule type" value="Genomic_DNA"/>
</dbReference>
<evidence type="ECO:0000256" key="8">
    <source>
        <dbReference type="ARBA" id="ARBA00022884"/>
    </source>
</evidence>
<keyword evidence="5 12" id="KW-0288">FMN</keyword>
<feature type="binding site" evidence="14">
    <location>
        <position position="179"/>
    </location>
    <ligand>
        <name>FMN</name>
        <dbReference type="ChEBI" id="CHEBI:58210"/>
    </ligand>
</feature>
<dbReference type="PIRSF" id="PIRSF006621">
    <property type="entry name" value="Dus"/>
    <property type="match status" value="1"/>
</dbReference>
<comment type="function">
    <text evidence="2 12">Catalyzes the synthesis of 5,6-dihydrouridine (D), a modified base found in the D-loop of most tRNAs, via the reduction of the C5-C6 double bond in target uridines.</text>
</comment>
<evidence type="ECO:0000256" key="10">
    <source>
        <dbReference type="ARBA" id="ARBA00048205"/>
    </source>
</evidence>
<dbReference type="CDD" id="cd02801">
    <property type="entry name" value="DUS_like_FMN"/>
    <property type="match status" value="1"/>
</dbReference>
<comment type="catalytic activity">
    <reaction evidence="10">
        <text>a 5,6-dihydrouridine in tRNA + NADP(+) = a uridine in tRNA + NADPH + H(+)</text>
        <dbReference type="Rhea" id="RHEA:23624"/>
        <dbReference type="Rhea" id="RHEA-COMP:13339"/>
        <dbReference type="Rhea" id="RHEA-COMP:13887"/>
        <dbReference type="ChEBI" id="CHEBI:15378"/>
        <dbReference type="ChEBI" id="CHEBI:57783"/>
        <dbReference type="ChEBI" id="CHEBI:58349"/>
        <dbReference type="ChEBI" id="CHEBI:65315"/>
        <dbReference type="ChEBI" id="CHEBI:74443"/>
    </reaction>
</comment>
<comment type="cofactor">
    <cofactor evidence="1 12 14">
        <name>FMN</name>
        <dbReference type="ChEBI" id="CHEBI:58210"/>
    </cofactor>
</comment>
<keyword evidence="8" id="KW-0694">RNA-binding</keyword>
<evidence type="ECO:0000256" key="14">
    <source>
        <dbReference type="PIRSR" id="PIRSR006621-2"/>
    </source>
</evidence>
<evidence type="ECO:0000256" key="5">
    <source>
        <dbReference type="ARBA" id="ARBA00022643"/>
    </source>
</evidence>
<name>A0A1F6DFA7_9BACT</name>
<dbReference type="PANTHER" id="PTHR11082">
    <property type="entry name" value="TRNA-DIHYDROURIDINE SYNTHASE"/>
    <property type="match status" value="1"/>
</dbReference>
<dbReference type="InterPro" id="IPR013785">
    <property type="entry name" value="Aldolase_TIM"/>
</dbReference>
<reference evidence="16 17" key="1">
    <citation type="journal article" date="2016" name="Nat. Commun.">
        <title>Thousands of microbial genomes shed light on interconnected biogeochemical processes in an aquifer system.</title>
        <authorList>
            <person name="Anantharaman K."/>
            <person name="Brown C.T."/>
            <person name="Hug L.A."/>
            <person name="Sharon I."/>
            <person name="Castelle C.J."/>
            <person name="Probst A.J."/>
            <person name="Thomas B.C."/>
            <person name="Singh A."/>
            <person name="Wilkins M.J."/>
            <person name="Karaoz U."/>
            <person name="Brodie E.L."/>
            <person name="Williams K.H."/>
            <person name="Hubbard S.S."/>
            <person name="Banfield J.F."/>
        </authorList>
    </citation>
    <scope>NUCLEOTIDE SEQUENCE [LARGE SCALE GENOMIC DNA]</scope>
</reference>
<dbReference type="InterPro" id="IPR001269">
    <property type="entry name" value="DUS_fam"/>
</dbReference>
<feature type="binding site" evidence="14">
    <location>
        <position position="80"/>
    </location>
    <ligand>
        <name>FMN</name>
        <dbReference type="ChEBI" id="CHEBI:58210"/>
    </ligand>
</feature>
<comment type="similarity">
    <text evidence="12">Belongs to the dus family.</text>
</comment>
<protein>
    <recommendedName>
        <fullName evidence="12">tRNA-dihydrouridine synthase</fullName>
        <ecNumber evidence="12">1.3.1.-</ecNumber>
    </recommendedName>
</protein>
<gene>
    <name evidence="16" type="ORF">A2765_03125</name>
</gene>
<evidence type="ECO:0000256" key="7">
    <source>
        <dbReference type="ARBA" id="ARBA00022857"/>
    </source>
</evidence>
<dbReference type="Pfam" id="PF01207">
    <property type="entry name" value="Dus"/>
    <property type="match status" value="1"/>
</dbReference>
<comment type="catalytic activity">
    <reaction evidence="11">
        <text>a 5,6-dihydrouridine in tRNA + NAD(+) = a uridine in tRNA + NADH + H(+)</text>
        <dbReference type="Rhea" id="RHEA:54452"/>
        <dbReference type="Rhea" id="RHEA-COMP:13339"/>
        <dbReference type="Rhea" id="RHEA-COMP:13887"/>
        <dbReference type="ChEBI" id="CHEBI:15378"/>
        <dbReference type="ChEBI" id="CHEBI:57540"/>
        <dbReference type="ChEBI" id="CHEBI:57945"/>
        <dbReference type="ChEBI" id="CHEBI:65315"/>
        <dbReference type="ChEBI" id="CHEBI:74443"/>
    </reaction>
</comment>
<evidence type="ECO:0000313" key="17">
    <source>
        <dbReference type="Proteomes" id="UP000176377"/>
    </source>
</evidence>
<dbReference type="PANTHER" id="PTHR11082:SF25">
    <property type="entry name" value="DUS-LIKE FMN-BINDING DOMAIN-CONTAINING PROTEIN"/>
    <property type="match status" value="1"/>
</dbReference>
<proteinExistence type="inferred from homology"/>
<feature type="active site" description="Proton donor" evidence="13">
    <location>
        <position position="110"/>
    </location>
</feature>
<feature type="domain" description="DUS-like FMN-binding" evidence="15">
    <location>
        <begin position="21"/>
        <end position="316"/>
    </location>
</feature>
<dbReference type="SUPFAM" id="SSF51395">
    <property type="entry name" value="FMN-linked oxidoreductases"/>
    <property type="match status" value="1"/>
</dbReference>
<dbReference type="PROSITE" id="PS01136">
    <property type="entry name" value="UPF0034"/>
    <property type="match status" value="1"/>
</dbReference>
<keyword evidence="9 12" id="KW-0560">Oxidoreductase</keyword>
<evidence type="ECO:0000259" key="15">
    <source>
        <dbReference type="Pfam" id="PF01207"/>
    </source>
</evidence>
<keyword evidence="14" id="KW-0547">Nucleotide-binding</keyword>
<keyword evidence="3" id="KW-0820">tRNA-binding</keyword>
<dbReference type="InterPro" id="IPR018517">
    <property type="entry name" value="tRNA_hU_synthase_CS"/>
</dbReference>
<dbReference type="AlphaFoldDB" id="A0A1F6DFA7"/>
<evidence type="ECO:0000256" key="12">
    <source>
        <dbReference type="PIRNR" id="PIRNR006621"/>
    </source>
</evidence>
<keyword evidence="6 12" id="KW-0819">tRNA processing</keyword>
<evidence type="ECO:0000256" key="6">
    <source>
        <dbReference type="ARBA" id="ARBA00022694"/>
    </source>
</evidence>
<dbReference type="InterPro" id="IPR024036">
    <property type="entry name" value="tRNA-dHydroUridine_Synthase_C"/>
</dbReference>
<accession>A0A1F6DFA7</accession>
<evidence type="ECO:0000313" key="16">
    <source>
        <dbReference type="EMBL" id="OGG60081.1"/>
    </source>
</evidence>
<organism evidence="16 17">
    <name type="scientific">Candidatus Kaiserbacteria bacterium RIFCSPHIGHO2_01_FULL_56_24</name>
    <dbReference type="NCBI Taxonomy" id="1798487"/>
    <lineage>
        <taxon>Bacteria</taxon>
        <taxon>Candidatus Kaiseribacteriota</taxon>
    </lineage>
</organism>
<evidence type="ECO:0000256" key="1">
    <source>
        <dbReference type="ARBA" id="ARBA00001917"/>
    </source>
</evidence>